<gene>
    <name evidence="4" type="ORF">CEUSTIGMA_g4909.t1</name>
</gene>
<dbReference type="EMBL" id="BEGY01000025">
    <property type="protein sequence ID" value="GAX77465.1"/>
    <property type="molecule type" value="Genomic_DNA"/>
</dbReference>
<accession>A0A250X328</accession>
<dbReference type="Pfam" id="PF05517">
    <property type="entry name" value="p25-alpha"/>
    <property type="match status" value="1"/>
</dbReference>
<evidence type="ECO:0008006" key="6">
    <source>
        <dbReference type="Google" id="ProtNLM"/>
    </source>
</evidence>
<dbReference type="Proteomes" id="UP000232323">
    <property type="component" value="Unassembled WGS sequence"/>
</dbReference>
<dbReference type="AlphaFoldDB" id="A0A250X328"/>
<evidence type="ECO:0000256" key="2">
    <source>
        <dbReference type="SAM" id="Coils"/>
    </source>
</evidence>
<feature type="coiled-coil region" evidence="2">
    <location>
        <begin position="506"/>
        <end position="574"/>
    </location>
</feature>
<keyword evidence="2" id="KW-0175">Coiled coil</keyword>
<protein>
    <recommendedName>
        <fullName evidence="6">EF-hand domain-containing protein</fullName>
    </recommendedName>
</protein>
<name>A0A250X328_9CHLO</name>
<sequence>MSDVRDTRESFRPEKSPNRVSSTGGMEVLSPQISQSTFADAHPSVSAFANGHLQERAATVFRSYDEGNRNHLDHESMMSALAELGVLNGLTSKQLSEILIFGNDAASRGRTYNFSEFSGCYERLSTYQAKVARADRIKNRVQMPGPPEGAESNAQIKRTFINYCKYTVGQGRLNFDENDPKMSSTQFVKLCQDLGLVQPNGPLNVVTIDIIFHKCKPMGGRRLSLTHYIKALAAAANDSGIGVFDRIQQLATKITLSHVFVAPEPIIFRQETRPLHKLPFPPTSPEPKLPEDHSSEFRNVAGGVRGAVAAAKGRPSNLSPGRPPRGSNAWGSEGALVEAEPPEWLMVLMERIEDLESQLEVVNSRDGGPRPGNGLVGDDPAGLVAAGVSGCTSGEFAALEARVKSCEEADQLLQVGLSDVNKQLPKAATEAVRSSMSSQLGHQLAIKMGDKEVVAALKIAMAELLPSLILEDVASEAVKAAVVEALAQTGRSGTSSASQVADVSQLEALQAKVQAAERVAAQAKKAADAATKQLEAMGNGARTSQSSEDLLKRVIALEARSEAAEKAARDSEAREVQLNQRLAALEYDSISVKGVSSKAKAAPSNGTPNGLSNILEEGTMASRLSGATAERLDSSDHAARLSHLETTVLQLKVEAEASKNPAVNTAVRSFAGLGGASMLRRAGTGNGEASEKVDSLEKKQFADSANVGAALSKLTMRQELIEQKMGSVSTAFAITEAELKARLADLESNSKVLELRLASTRDTMDQMLPNITAQVQSKLSHVGTKEAYEKRFLDMERRVMEGERVHKEYKDAMKLLQNTITSGISSHSGPSAEEARLLVLLQALQSDVQNFQNDYNTAIMYIKGDFEHMQVRLQAIESGHDPRTSSYAPLVELRELENHLMSRMRLLSDNVENQQKAINAVIIDLTEISKKVTGGIDATVLKDIQTQLQMHLDTVYQDIMSQLEAKWATNEALQTSQDKARGNNEAILMALKELDKRNHDSHGTRDEILIRISRQIDYIQNYLRQQDSNFLAPQAGSPVVVQMQPRDSAVSAYQGAAGRRELVSMGSMIRGMLGPSPSFLQRNNDHTLSGGLSPSGDGGKSKRGSATGDIRPLNTTHSIPASILE</sequence>
<feature type="region of interest" description="Disordered" evidence="3">
    <location>
        <begin position="1074"/>
        <end position="1125"/>
    </location>
</feature>
<dbReference type="SUPFAM" id="SSF47473">
    <property type="entry name" value="EF-hand"/>
    <property type="match status" value="1"/>
</dbReference>
<comment type="caution">
    <text evidence="4">The sequence shown here is derived from an EMBL/GenBank/DDBJ whole genome shotgun (WGS) entry which is preliminary data.</text>
</comment>
<organism evidence="4 5">
    <name type="scientific">Chlamydomonas eustigma</name>
    <dbReference type="NCBI Taxonomy" id="1157962"/>
    <lineage>
        <taxon>Eukaryota</taxon>
        <taxon>Viridiplantae</taxon>
        <taxon>Chlorophyta</taxon>
        <taxon>core chlorophytes</taxon>
        <taxon>Chlorophyceae</taxon>
        <taxon>CS clade</taxon>
        <taxon>Chlamydomonadales</taxon>
        <taxon>Chlamydomonadaceae</taxon>
        <taxon>Chlamydomonas</taxon>
    </lineage>
</organism>
<dbReference type="STRING" id="1157962.A0A250X328"/>
<feature type="coiled-coil region" evidence="2">
    <location>
        <begin position="736"/>
        <end position="763"/>
    </location>
</feature>
<dbReference type="GO" id="GO:0046785">
    <property type="term" value="P:microtubule polymerization"/>
    <property type="evidence" value="ECO:0007669"/>
    <property type="project" value="InterPro"/>
</dbReference>
<feature type="region of interest" description="Disordered" evidence="3">
    <location>
        <begin position="1"/>
        <end position="25"/>
    </location>
</feature>
<comment type="similarity">
    <text evidence="1">Belongs to the TPPP family.</text>
</comment>
<proteinExistence type="inferred from homology"/>
<evidence type="ECO:0000256" key="3">
    <source>
        <dbReference type="SAM" id="MobiDB-lite"/>
    </source>
</evidence>
<dbReference type="InterPro" id="IPR008907">
    <property type="entry name" value="TPP/p25"/>
</dbReference>
<keyword evidence="5" id="KW-1185">Reference proteome</keyword>
<dbReference type="GO" id="GO:0015631">
    <property type="term" value="F:tubulin binding"/>
    <property type="evidence" value="ECO:0007669"/>
    <property type="project" value="InterPro"/>
</dbReference>
<dbReference type="Gene3D" id="1.10.238.10">
    <property type="entry name" value="EF-hand"/>
    <property type="match status" value="1"/>
</dbReference>
<reference evidence="4 5" key="1">
    <citation type="submission" date="2017-08" db="EMBL/GenBank/DDBJ databases">
        <title>Acidophilic green algal genome provides insights into adaptation to an acidic environment.</title>
        <authorList>
            <person name="Hirooka S."/>
            <person name="Hirose Y."/>
            <person name="Kanesaki Y."/>
            <person name="Higuchi S."/>
            <person name="Fujiwara T."/>
            <person name="Onuma R."/>
            <person name="Era A."/>
            <person name="Ohbayashi R."/>
            <person name="Uzuka A."/>
            <person name="Nozaki H."/>
            <person name="Yoshikawa H."/>
            <person name="Miyagishima S.Y."/>
        </authorList>
    </citation>
    <scope>NUCLEOTIDE SEQUENCE [LARGE SCALE GENOMIC DNA]</scope>
    <source>
        <strain evidence="4 5">NIES-2499</strain>
    </source>
</reference>
<evidence type="ECO:0000256" key="1">
    <source>
        <dbReference type="ARBA" id="ARBA00010994"/>
    </source>
</evidence>
<dbReference type="OrthoDB" id="552426at2759"/>
<dbReference type="InterPro" id="IPR011992">
    <property type="entry name" value="EF-hand-dom_pair"/>
</dbReference>
<feature type="region of interest" description="Disordered" evidence="3">
    <location>
        <begin position="309"/>
        <end position="332"/>
    </location>
</feature>
<evidence type="ECO:0000313" key="4">
    <source>
        <dbReference type="EMBL" id="GAX77465.1"/>
    </source>
</evidence>
<feature type="compositionally biased region" description="Basic and acidic residues" evidence="3">
    <location>
        <begin position="1"/>
        <end position="17"/>
    </location>
</feature>
<evidence type="ECO:0000313" key="5">
    <source>
        <dbReference type="Proteomes" id="UP000232323"/>
    </source>
</evidence>